<reference evidence="7 8" key="1">
    <citation type="submission" date="2016-07" db="EMBL/GenBank/DDBJ databases">
        <title>Pervasive Adenine N6-methylation of Active Genes in Fungi.</title>
        <authorList>
            <consortium name="DOE Joint Genome Institute"/>
            <person name="Mondo S.J."/>
            <person name="Dannebaum R.O."/>
            <person name="Kuo R.C."/>
            <person name="Labutti K."/>
            <person name="Haridas S."/>
            <person name="Kuo A."/>
            <person name="Salamov A."/>
            <person name="Ahrendt S.R."/>
            <person name="Lipzen A."/>
            <person name="Sullivan W."/>
            <person name="Andreopoulos W.B."/>
            <person name="Clum A."/>
            <person name="Lindquist E."/>
            <person name="Daum C."/>
            <person name="Ramamoorthy G.K."/>
            <person name="Gryganskyi A."/>
            <person name="Culley D."/>
            <person name="Magnuson J.K."/>
            <person name="James T.Y."/>
            <person name="O'Malley M.A."/>
            <person name="Stajich J.E."/>
            <person name="Spatafora J.W."/>
            <person name="Visel A."/>
            <person name="Grigoriev I.V."/>
        </authorList>
    </citation>
    <scope>NUCLEOTIDE SEQUENCE [LARGE SCALE GENOMIC DNA]</scope>
    <source>
        <strain evidence="7 8">NRRL 2496</strain>
    </source>
</reference>
<protein>
    <recommendedName>
        <fullName evidence="6">3-oxo-5-alpha-steroid 4-dehydrogenase C-terminal domain-containing protein</fullName>
    </recommendedName>
</protein>
<feature type="non-terminal residue" evidence="7">
    <location>
        <position position="96"/>
    </location>
</feature>
<dbReference type="STRING" id="13706.A0A1X2H8V2"/>
<proteinExistence type="inferred from homology"/>
<evidence type="ECO:0000259" key="6">
    <source>
        <dbReference type="Pfam" id="PF02544"/>
    </source>
</evidence>
<dbReference type="Pfam" id="PF02544">
    <property type="entry name" value="Steroid_dh"/>
    <property type="match status" value="1"/>
</dbReference>
<dbReference type="GO" id="GO:0006629">
    <property type="term" value="P:lipid metabolic process"/>
    <property type="evidence" value="ECO:0007669"/>
    <property type="project" value="InterPro"/>
</dbReference>
<dbReference type="Proteomes" id="UP000242180">
    <property type="component" value="Unassembled WGS sequence"/>
</dbReference>
<comment type="similarity">
    <text evidence="2">Belongs to the steroid 5-alpha reductase family.</text>
</comment>
<comment type="caution">
    <text evidence="7">The sequence shown here is derived from an EMBL/GenBank/DDBJ whole genome shotgun (WGS) entry which is preliminary data.</text>
</comment>
<dbReference type="GO" id="GO:0016020">
    <property type="term" value="C:membrane"/>
    <property type="evidence" value="ECO:0007669"/>
    <property type="project" value="UniProtKB-SubCell"/>
</dbReference>
<evidence type="ECO:0000256" key="2">
    <source>
        <dbReference type="ARBA" id="ARBA00007742"/>
    </source>
</evidence>
<keyword evidence="4" id="KW-1133">Transmembrane helix</keyword>
<keyword evidence="3" id="KW-0812">Transmembrane</keyword>
<evidence type="ECO:0000313" key="7">
    <source>
        <dbReference type="EMBL" id="ORY94992.1"/>
    </source>
</evidence>
<dbReference type="AlphaFoldDB" id="A0A1X2H8V2"/>
<dbReference type="InParanoid" id="A0A1X2H8V2"/>
<sequence length="96" mass="10752">EVIYVHKYSGSTRIGDVSLISIGYAAYAVAMFELAASVPANSCALDQVVLGITLFSIGQLTNYYHHLLLSKLRHHGSKEYKIPRDGLFCYVWCPHY</sequence>
<name>A0A1X2H8V2_SYNRA</name>
<feature type="non-terminal residue" evidence="7">
    <location>
        <position position="1"/>
    </location>
</feature>
<evidence type="ECO:0000256" key="5">
    <source>
        <dbReference type="ARBA" id="ARBA00023136"/>
    </source>
</evidence>
<keyword evidence="5" id="KW-0472">Membrane</keyword>
<comment type="subcellular location">
    <subcellularLocation>
        <location evidence="1">Membrane</location>
        <topology evidence="1">Multi-pass membrane protein</topology>
    </subcellularLocation>
</comment>
<dbReference type="InterPro" id="IPR039357">
    <property type="entry name" value="SRD5A/TECR"/>
</dbReference>
<dbReference type="EMBL" id="MCGN01000007">
    <property type="protein sequence ID" value="ORY94992.1"/>
    <property type="molecule type" value="Genomic_DNA"/>
</dbReference>
<dbReference type="PANTHER" id="PTHR10556:SF35">
    <property type="entry name" value="3-OXO-5-ALPHA-STEROID 4-DEHYDROGENASE FAMILY PROTEIN"/>
    <property type="match status" value="1"/>
</dbReference>
<gene>
    <name evidence="7" type="ORF">BCR43DRAFT_416335</name>
</gene>
<dbReference type="OMA" id="TAICISF"/>
<evidence type="ECO:0000256" key="1">
    <source>
        <dbReference type="ARBA" id="ARBA00004141"/>
    </source>
</evidence>
<organism evidence="7 8">
    <name type="scientific">Syncephalastrum racemosum</name>
    <name type="common">Filamentous fungus</name>
    <dbReference type="NCBI Taxonomy" id="13706"/>
    <lineage>
        <taxon>Eukaryota</taxon>
        <taxon>Fungi</taxon>
        <taxon>Fungi incertae sedis</taxon>
        <taxon>Mucoromycota</taxon>
        <taxon>Mucoromycotina</taxon>
        <taxon>Mucoromycetes</taxon>
        <taxon>Mucorales</taxon>
        <taxon>Syncephalastraceae</taxon>
        <taxon>Syncephalastrum</taxon>
    </lineage>
</organism>
<evidence type="ECO:0000313" key="8">
    <source>
        <dbReference type="Proteomes" id="UP000242180"/>
    </source>
</evidence>
<dbReference type="OrthoDB" id="5788137at2759"/>
<evidence type="ECO:0000256" key="3">
    <source>
        <dbReference type="ARBA" id="ARBA00022692"/>
    </source>
</evidence>
<dbReference type="PANTHER" id="PTHR10556">
    <property type="entry name" value="3-OXO-5-ALPHA-STEROID 4-DEHYDROGENASE"/>
    <property type="match status" value="1"/>
</dbReference>
<dbReference type="GO" id="GO:0016627">
    <property type="term" value="F:oxidoreductase activity, acting on the CH-CH group of donors"/>
    <property type="evidence" value="ECO:0007669"/>
    <property type="project" value="InterPro"/>
</dbReference>
<dbReference type="PROSITE" id="PS50244">
    <property type="entry name" value="S5A_REDUCTASE"/>
    <property type="match status" value="1"/>
</dbReference>
<accession>A0A1X2H8V2</accession>
<feature type="domain" description="3-oxo-5-alpha-steroid 4-dehydrogenase C-terminal" evidence="6">
    <location>
        <begin position="40"/>
        <end position="96"/>
    </location>
</feature>
<evidence type="ECO:0000256" key="4">
    <source>
        <dbReference type="ARBA" id="ARBA00022989"/>
    </source>
</evidence>
<dbReference type="InterPro" id="IPR001104">
    <property type="entry name" value="3-oxo-5_a-steroid_4-DH_C"/>
</dbReference>
<keyword evidence="8" id="KW-1185">Reference proteome</keyword>